<dbReference type="EMBL" id="JABJWZ010000078">
    <property type="protein sequence ID" value="MBB1253927.1"/>
    <property type="molecule type" value="Genomic_DNA"/>
</dbReference>
<evidence type="ECO:0000313" key="4">
    <source>
        <dbReference type="EMBL" id="MBB1260059.1"/>
    </source>
</evidence>
<name>A0A5P0YLP6_9ACTN</name>
<dbReference type="RefSeq" id="WP_143646706.1">
    <property type="nucleotide sequence ID" value="NZ_JABJWZ010000078.1"/>
</dbReference>
<sequence length="551" mass="60296">MSEPLEDGDPPAGLRLTTAEWGLWQAFRNGTRHDLRTGDLAEDDPGGDRVWGPRRTVRARVISTLLLHGPPPLLGRVAALHLSGALITGRLDLSGGTVQPYFELRHCRFDEEVLLSECRLTTGRLLGCRLPRLEAARLATDGDLHLPRCSIPGGIRLTDAVIGTDLMLNEVTVGGGRRGRAIAADGMTVGQDLQASLLLASGEVSLRGARIGGSLFMYGSELRNRRGPYALHAPQLEVARFAHFASFGNAGARHLLSSTPPTGTRYPLTGRDGTRPLLRPYATPDPSGPPVQPFLCGGGVKLDDGRFGDSLVLEGARLELERAQELSLRRVQTPELCFTPERVTEGRVVLAGATVGNLVDRADSWPEHEGLWMAGFSYEHLIPIGPFPLSERLRWVATATPEYSAEPYEQLATVLRNGGEDSEARTVLLAKQRRRRETLPLAGKAWGYLQDWTVAYGYRPGRALLWMLLLWASGALFFRSNAPEPRNDEESPHWDAGVYALDLLLPLIDLGHDTAWRPEGFHQWMATGLVLAGWVLATTVAAGATRLLRRQ</sequence>
<evidence type="ECO:0000256" key="2">
    <source>
        <dbReference type="SAM" id="Phobius"/>
    </source>
</evidence>
<evidence type="ECO:0000256" key="1">
    <source>
        <dbReference type="SAM" id="MobiDB-lite"/>
    </source>
</evidence>
<proteinExistence type="predicted"/>
<organism evidence="5 6">
    <name type="scientific">Streptomyces alkaliterrae</name>
    <dbReference type="NCBI Taxonomy" id="2213162"/>
    <lineage>
        <taxon>Bacteria</taxon>
        <taxon>Bacillati</taxon>
        <taxon>Actinomycetota</taxon>
        <taxon>Actinomycetes</taxon>
        <taxon>Kitasatosporales</taxon>
        <taxon>Streptomycetaceae</taxon>
        <taxon>Streptomyces</taxon>
    </lineage>
</organism>
<keyword evidence="2" id="KW-0472">Membrane</keyword>
<evidence type="ECO:0000313" key="7">
    <source>
        <dbReference type="Proteomes" id="UP000517765"/>
    </source>
</evidence>
<feature type="region of interest" description="Disordered" evidence="1">
    <location>
        <begin position="255"/>
        <end position="275"/>
    </location>
</feature>
<keyword evidence="2" id="KW-0812">Transmembrane</keyword>
<dbReference type="EMBL" id="JABJXA010000078">
    <property type="protein sequence ID" value="MBB1260059.1"/>
    <property type="molecule type" value="Genomic_DNA"/>
</dbReference>
<evidence type="ECO:0000313" key="5">
    <source>
        <dbReference type="EMBL" id="MQS01235.1"/>
    </source>
</evidence>
<accession>A0A5P0YLP6</accession>
<feature type="transmembrane region" description="Helical" evidence="2">
    <location>
        <begin position="524"/>
        <end position="548"/>
    </location>
</feature>
<dbReference type="Proteomes" id="UP000517765">
    <property type="component" value="Unassembled WGS sequence"/>
</dbReference>
<dbReference type="AlphaFoldDB" id="A0A5P0YLP6"/>
<keyword evidence="2" id="KW-1133">Transmembrane helix</keyword>
<reference evidence="3" key="3">
    <citation type="journal article" name="Syst. Appl. Microbiol.">
        <title>Streptomyces alkaliterrae sp. nov., isolated from an alkaline soil, and emended descriptions of Streptomyces alkaliphilus, Streptomyces calidiresistens and Streptomyces durbertensis.</title>
        <authorList>
            <person name="Swiecimska M."/>
            <person name="Golinska P."/>
            <person name="Nouioui I."/>
            <person name="Wypij M."/>
            <person name="Rai M."/>
            <person name="Sangal V."/>
            <person name="Goodfellow M."/>
        </authorList>
    </citation>
    <scope>NUCLEOTIDE SEQUENCE</scope>
    <source>
        <strain evidence="3">OF3</strain>
        <strain evidence="4">OF8</strain>
    </source>
</reference>
<reference evidence="7 8" key="2">
    <citation type="submission" date="2020-05" db="EMBL/GenBank/DDBJ databases">
        <title>Classification of alakaliphilic streptomycetes isolated from an alkaline soil next to Lonar Crater, India and a proposal for the recognition of Streptomyces alkaliterrae sp. nov.</title>
        <authorList>
            <person name="Golinska P."/>
        </authorList>
    </citation>
    <scope>NUCLEOTIDE SEQUENCE [LARGE SCALE GENOMIC DNA]</scope>
    <source>
        <strain evidence="8">OF3</strain>
        <strain evidence="7">OF8</strain>
    </source>
</reference>
<evidence type="ECO:0000313" key="8">
    <source>
        <dbReference type="Proteomes" id="UP000525686"/>
    </source>
</evidence>
<evidence type="ECO:0000313" key="3">
    <source>
        <dbReference type="EMBL" id="MBB1253927.1"/>
    </source>
</evidence>
<dbReference type="Proteomes" id="UP000525686">
    <property type="component" value="Unassembled WGS sequence"/>
</dbReference>
<comment type="caution">
    <text evidence="5">The sequence shown here is derived from an EMBL/GenBank/DDBJ whole genome shotgun (WGS) entry which is preliminary data.</text>
</comment>
<reference evidence="5 6" key="1">
    <citation type="submission" date="2019-10" db="EMBL/GenBank/DDBJ databases">
        <title>Streptomyces sp. nov., a novel actinobacterium isolated from alkaline environment.</title>
        <authorList>
            <person name="Golinska P."/>
        </authorList>
    </citation>
    <scope>NUCLEOTIDE SEQUENCE [LARGE SCALE GENOMIC DNA]</scope>
    <source>
        <strain evidence="5 6">OF1</strain>
    </source>
</reference>
<protein>
    <submittedName>
        <fullName evidence="5">Oxidoreductase</fullName>
    </submittedName>
</protein>
<keyword evidence="6" id="KW-1185">Reference proteome</keyword>
<gene>
    <name evidence="5" type="ORF">FNX44_004985</name>
    <name evidence="3" type="ORF">H3146_11205</name>
    <name evidence="4" type="ORF">H3147_14620</name>
</gene>
<dbReference type="Proteomes" id="UP000320857">
    <property type="component" value="Unassembled WGS sequence"/>
</dbReference>
<dbReference type="EMBL" id="VJYK02000030">
    <property type="protein sequence ID" value="MQS01235.1"/>
    <property type="molecule type" value="Genomic_DNA"/>
</dbReference>
<evidence type="ECO:0000313" key="6">
    <source>
        <dbReference type="Proteomes" id="UP000320857"/>
    </source>
</evidence>